<evidence type="ECO:0000256" key="8">
    <source>
        <dbReference type="SAM" id="Coils"/>
    </source>
</evidence>
<evidence type="ECO:0000259" key="9">
    <source>
        <dbReference type="PROSITE" id="PS51379"/>
    </source>
</evidence>
<dbReference type="GO" id="GO:0046872">
    <property type="term" value="F:metal ion binding"/>
    <property type="evidence" value="ECO:0007669"/>
    <property type="project" value="UniProtKB-KW"/>
</dbReference>
<dbReference type="PANTHER" id="PTHR24960">
    <property type="entry name" value="PHOTOSYSTEM I IRON-SULFUR CENTER-RELATED"/>
    <property type="match status" value="1"/>
</dbReference>
<dbReference type="PROSITE" id="PS51379">
    <property type="entry name" value="4FE4S_FER_2"/>
    <property type="match status" value="2"/>
</dbReference>
<comment type="cofactor">
    <cofactor evidence="1">
        <name>[4Fe-4S] cluster</name>
        <dbReference type="ChEBI" id="CHEBI:49883"/>
    </cofactor>
</comment>
<dbReference type="PANTHER" id="PTHR24960:SF79">
    <property type="entry name" value="PHOTOSYSTEM I IRON-SULFUR CENTER"/>
    <property type="match status" value="1"/>
</dbReference>
<evidence type="ECO:0000256" key="5">
    <source>
        <dbReference type="ARBA" id="ARBA00022723"/>
    </source>
</evidence>
<dbReference type="NCBIfam" id="NF038196">
    <property type="entry name" value="ferrodoxin_EFR1"/>
    <property type="match status" value="1"/>
</dbReference>
<keyword evidence="6" id="KW-0408">Iron</keyword>
<dbReference type="AlphaFoldDB" id="M1MGG1"/>
<evidence type="ECO:0000256" key="4">
    <source>
        <dbReference type="ARBA" id="ARBA00022485"/>
    </source>
</evidence>
<name>M1MGG1_9CLOT</name>
<dbReference type="SUPFAM" id="SSF54862">
    <property type="entry name" value="4Fe-4S ferredoxins"/>
    <property type="match status" value="1"/>
</dbReference>
<dbReference type="Gene3D" id="3.30.70.20">
    <property type="match status" value="1"/>
</dbReference>
<dbReference type="RefSeq" id="WP_015393332.1">
    <property type="nucleotide sequence ID" value="NC_020291.1"/>
</dbReference>
<dbReference type="eggNOG" id="COG1143">
    <property type="taxonomic scope" value="Bacteria"/>
</dbReference>
<dbReference type="InterPro" id="IPR047964">
    <property type="entry name" value="EFR1-like"/>
</dbReference>
<gene>
    <name evidence="10" type="ORF">Cspa_c32530</name>
</gene>
<sequence length="268" mass="30279">MIFYFTGTGNSGYVASEIAKANNDTIISISKLINEKKELDFTLKDGEVIGIIYPIYAYSLPNMVKEFIKNVKFKNYKNNYVFSVATCGDDAGNAIGIIKKDLNNKEMTLNSGFSIIMPNNYIILGDVDSKEVERRKLENAKNKIKKINTLIKERKQNVFELEKGLTSRFLTGAMNTIFEIFFNNVSKFYSTDDCVSCGKCEKVCTSNIITLAKGKPQWSGECSQCLACIHHCPKKAIQYGKSTIKKGRYINPYFKEISTDRYGRSLNV</sequence>
<dbReference type="InterPro" id="IPR029039">
    <property type="entry name" value="Flavoprotein-like_sf"/>
</dbReference>
<dbReference type="PATRIC" id="fig|931276.5.peg.3275"/>
<dbReference type="InterPro" id="IPR017896">
    <property type="entry name" value="4Fe4S_Fe-S-bd"/>
</dbReference>
<dbReference type="InterPro" id="IPR026816">
    <property type="entry name" value="Flavodoxin_dom"/>
</dbReference>
<keyword evidence="11" id="KW-1185">Reference proteome</keyword>
<dbReference type="OrthoDB" id="9813995at2"/>
<keyword evidence="7" id="KW-0411">Iron-sulfur</keyword>
<evidence type="ECO:0000256" key="3">
    <source>
        <dbReference type="ARBA" id="ARBA00013529"/>
    </source>
</evidence>
<evidence type="ECO:0000313" key="11">
    <source>
        <dbReference type="Proteomes" id="UP000011728"/>
    </source>
</evidence>
<dbReference type="KEGG" id="csr:Cspa_c32530"/>
<evidence type="ECO:0000313" key="10">
    <source>
        <dbReference type="EMBL" id="AGF57014.1"/>
    </source>
</evidence>
<feature type="domain" description="4Fe-4S ferredoxin-type" evidence="9">
    <location>
        <begin position="221"/>
        <end position="242"/>
    </location>
</feature>
<comment type="function">
    <text evidence="2">Ferredoxins are iron-sulfur proteins that transfer electrons in a wide variety of metabolic reactions.</text>
</comment>
<accession>M1MGG1</accession>
<protein>
    <recommendedName>
        <fullName evidence="3">Ferredoxin</fullName>
    </recommendedName>
</protein>
<keyword evidence="5" id="KW-0479">Metal-binding</keyword>
<evidence type="ECO:0000256" key="6">
    <source>
        <dbReference type="ARBA" id="ARBA00023004"/>
    </source>
</evidence>
<dbReference type="InterPro" id="IPR050157">
    <property type="entry name" value="PSI_iron-sulfur_center"/>
</dbReference>
<dbReference type="Pfam" id="PF13187">
    <property type="entry name" value="Fer4_9"/>
    <property type="match status" value="1"/>
</dbReference>
<feature type="coiled-coil region" evidence="8">
    <location>
        <begin position="127"/>
        <end position="157"/>
    </location>
</feature>
<evidence type="ECO:0000256" key="2">
    <source>
        <dbReference type="ARBA" id="ARBA00003532"/>
    </source>
</evidence>
<dbReference type="Pfam" id="PF12724">
    <property type="entry name" value="Flavodoxin_5"/>
    <property type="match status" value="1"/>
</dbReference>
<dbReference type="Gene3D" id="3.40.50.360">
    <property type="match status" value="1"/>
</dbReference>
<proteinExistence type="predicted"/>
<feature type="domain" description="4Fe-4S ferredoxin-type" evidence="9">
    <location>
        <begin position="185"/>
        <end position="214"/>
    </location>
</feature>
<dbReference type="GO" id="GO:0051539">
    <property type="term" value="F:4 iron, 4 sulfur cluster binding"/>
    <property type="evidence" value="ECO:0007669"/>
    <property type="project" value="UniProtKB-KW"/>
</dbReference>
<keyword evidence="4" id="KW-0004">4Fe-4S</keyword>
<evidence type="ECO:0000256" key="1">
    <source>
        <dbReference type="ARBA" id="ARBA00001966"/>
    </source>
</evidence>
<dbReference type="InterPro" id="IPR017900">
    <property type="entry name" value="4Fe4S_Fe_S_CS"/>
</dbReference>
<reference evidence="10 11" key="1">
    <citation type="submission" date="2013-02" db="EMBL/GenBank/DDBJ databases">
        <title>Genome sequence of Clostridium saccharoperbutylacetonicum N1-4(HMT).</title>
        <authorList>
            <person name="Poehlein A."/>
            <person name="Daniel R."/>
        </authorList>
    </citation>
    <scope>NUCLEOTIDE SEQUENCE [LARGE SCALE GENOMIC DNA]</scope>
    <source>
        <strain evidence="11">N1-4(HMT)</strain>
    </source>
</reference>
<dbReference type="EMBL" id="CP004121">
    <property type="protein sequence ID" value="AGF57014.1"/>
    <property type="molecule type" value="Genomic_DNA"/>
</dbReference>
<evidence type="ECO:0000256" key="7">
    <source>
        <dbReference type="ARBA" id="ARBA00023014"/>
    </source>
</evidence>
<organism evidence="10 11">
    <name type="scientific">Clostridium saccharoperbutylacetonicum N1-4(HMT)</name>
    <dbReference type="NCBI Taxonomy" id="931276"/>
    <lineage>
        <taxon>Bacteria</taxon>
        <taxon>Bacillati</taxon>
        <taxon>Bacillota</taxon>
        <taxon>Clostridia</taxon>
        <taxon>Eubacteriales</taxon>
        <taxon>Clostridiaceae</taxon>
        <taxon>Clostridium</taxon>
    </lineage>
</organism>
<dbReference type="Proteomes" id="UP000011728">
    <property type="component" value="Chromosome"/>
</dbReference>
<dbReference type="PROSITE" id="PS00198">
    <property type="entry name" value="4FE4S_FER_1"/>
    <property type="match status" value="1"/>
</dbReference>
<keyword evidence="8" id="KW-0175">Coiled coil</keyword>
<dbReference type="SUPFAM" id="SSF52218">
    <property type="entry name" value="Flavoproteins"/>
    <property type="match status" value="1"/>
</dbReference>
<dbReference type="HOGENOM" id="CLU_068049_0_0_9"/>